<protein>
    <submittedName>
        <fullName evidence="2">Uncharacterized protein</fullName>
    </submittedName>
</protein>
<accession>A0ABR8DEZ6</accession>
<organism evidence="2 3">
    <name type="scientific">Anabaena azotica FACHB-119</name>
    <dbReference type="NCBI Taxonomy" id="947527"/>
    <lineage>
        <taxon>Bacteria</taxon>
        <taxon>Bacillati</taxon>
        <taxon>Cyanobacteriota</taxon>
        <taxon>Cyanophyceae</taxon>
        <taxon>Nostocales</taxon>
        <taxon>Nostocaceae</taxon>
        <taxon>Anabaena</taxon>
        <taxon>Anabaena azotica</taxon>
    </lineage>
</organism>
<sequence>MTDRRRLSRSSDRLLSICTPLLLTCPNRSDRPHHSSLPIPHSLTPRLASTMPNDGGCRRVSPWLDCFSRPLRPFLG</sequence>
<dbReference type="RefSeq" id="WP_190480385.1">
    <property type="nucleotide sequence ID" value="NZ_JACJSG010000093.1"/>
</dbReference>
<dbReference type="Proteomes" id="UP000661112">
    <property type="component" value="Unassembled WGS sequence"/>
</dbReference>
<gene>
    <name evidence="2" type="ORF">H6G83_33790</name>
</gene>
<feature type="region of interest" description="Disordered" evidence="1">
    <location>
        <begin position="28"/>
        <end position="53"/>
    </location>
</feature>
<name>A0ABR8DEZ6_9NOST</name>
<evidence type="ECO:0000313" key="3">
    <source>
        <dbReference type="Proteomes" id="UP000661112"/>
    </source>
</evidence>
<evidence type="ECO:0000256" key="1">
    <source>
        <dbReference type="SAM" id="MobiDB-lite"/>
    </source>
</evidence>
<proteinExistence type="predicted"/>
<dbReference type="EMBL" id="JACJSG010000093">
    <property type="protein sequence ID" value="MBD2505512.1"/>
    <property type="molecule type" value="Genomic_DNA"/>
</dbReference>
<comment type="caution">
    <text evidence="2">The sequence shown here is derived from an EMBL/GenBank/DDBJ whole genome shotgun (WGS) entry which is preliminary data.</text>
</comment>
<keyword evidence="3" id="KW-1185">Reference proteome</keyword>
<reference evidence="2 3" key="1">
    <citation type="journal article" date="2020" name="ISME J.">
        <title>Comparative genomics reveals insights into cyanobacterial evolution and habitat adaptation.</title>
        <authorList>
            <person name="Chen M.Y."/>
            <person name="Teng W.K."/>
            <person name="Zhao L."/>
            <person name="Hu C.X."/>
            <person name="Zhou Y.K."/>
            <person name="Han B.P."/>
            <person name="Song L.R."/>
            <person name="Shu W.S."/>
        </authorList>
    </citation>
    <scope>NUCLEOTIDE SEQUENCE [LARGE SCALE GENOMIC DNA]</scope>
    <source>
        <strain evidence="2 3">FACHB-119</strain>
    </source>
</reference>
<evidence type="ECO:0000313" key="2">
    <source>
        <dbReference type="EMBL" id="MBD2505512.1"/>
    </source>
</evidence>